<dbReference type="EMBL" id="JBJQND010000008">
    <property type="protein sequence ID" value="KAL3869344.1"/>
    <property type="molecule type" value="Genomic_DNA"/>
</dbReference>
<feature type="non-terminal residue" evidence="1">
    <location>
        <position position="57"/>
    </location>
</feature>
<gene>
    <name evidence="1" type="ORF">ACJMK2_042037</name>
</gene>
<keyword evidence="2" id="KW-1185">Reference proteome</keyword>
<dbReference type="Proteomes" id="UP001634394">
    <property type="component" value="Unassembled WGS sequence"/>
</dbReference>
<comment type="caution">
    <text evidence="1">The sequence shown here is derived from an EMBL/GenBank/DDBJ whole genome shotgun (WGS) entry which is preliminary data.</text>
</comment>
<evidence type="ECO:0000313" key="2">
    <source>
        <dbReference type="Proteomes" id="UP001634394"/>
    </source>
</evidence>
<dbReference type="AlphaFoldDB" id="A0ABD3W632"/>
<evidence type="ECO:0000313" key="1">
    <source>
        <dbReference type="EMBL" id="KAL3869344.1"/>
    </source>
</evidence>
<organism evidence="1 2">
    <name type="scientific">Sinanodonta woodiana</name>
    <name type="common">Chinese pond mussel</name>
    <name type="synonym">Anodonta woodiana</name>
    <dbReference type="NCBI Taxonomy" id="1069815"/>
    <lineage>
        <taxon>Eukaryota</taxon>
        <taxon>Metazoa</taxon>
        <taxon>Spiralia</taxon>
        <taxon>Lophotrochozoa</taxon>
        <taxon>Mollusca</taxon>
        <taxon>Bivalvia</taxon>
        <taxon>Autobranchia</taxon>
        <taxon>Heteroconchia</taxon>
        <taxon>Palaeoheterodonta</taxon>
        <taxon>Unionida</taxon>
        <taxon>Unionoidea</taxon>
        <taxon>Unionidae</taxon>
        <taxon>Unioninae</taxon>
        <taxon>Sinanodonta</taxon>
    </lineage>
</organism>
<sequence>MRQEFLNGGTHGNGARIPQWRYSWKWDKNSSMEVLMEMGQEFLNGGTPWKWGKNSSM</sequence>
<protein>
    <submittedName>
        <fullName evidence="1">Uncharacterized protein</fullName>
    </submittedName>
</protein>
<name>A0ABD3W632_SINWO</name>
<proteinExistence type="predicted"/>
<accession>A0ABD3W632</accession>
<reference evidence="1 2" key="1">
    <citation type="submission" date="2024-11" db="EMBL/GenBank/DDBJ databases">
        <title>Chromosome-level genome assembly of the freshwater bivalve Anodonta woodiana.</title>
        <authorList>
            <person name="Chen X."/>
        </authorList>
    </citation>
    <scope>NUCLEOTIDE SEQUENCE [LARGE SCALE GENOMIC DNA]</scope>
    <source>
        <strain evidence="1">MN2024</strain>
        <tissue evidence="1">Gills</tissue>
    </source>
</reference>